<keyword evidence="2" id="KW-1003">Cell membrane</keyword>
<feature type="transmembrane region" description="Helical" evidence="6">
    <location>
        <begin position="161"/>
        <end position="181"/>
    </location>
</feature>
<evidence type="ECO:0000256" key="4">
    <source>
        <dbReference type="ARBA" id="ARBA00022989"/>
    </source>
</evidence>
<dbReference type="EMBL" id="CP132508">
    <property type="protein sequence ID" value="WPD19500.1"/>
    <property type="molecule type" value="Genomic_DNA"/>
</dbReference>
<dbReference type="Proteomes" id="UP001304683">
    <property type="component" value="Chromosome"/>
</dbReference>
<dbReference type="Pfam" id="PF12679">
    <property type="entry name" value="ABC2_membrane_2"/>
    <property type="match status" value="1"/>
</dbReference>
<keyword evidence="5 6" id="KW-0472">Membrane</keyword>
<feature type="transmembrane region" description="Helical" evidence="6">
    <location>
        <begin position="214"/>
        <end position="232"/>
    </location>
</feature>
<comment type="subcellular location">
    <subcellularLocation>
        <location evidence="1">Cell membrane</location>
        <topology evidence="1">Multi-pass membrane protein</topology>
    </subcellularLocation>
</comment>
<dbReference type="RefSeq" id="WP_318751016.1">
    <property type="nucleotide sequence ID" value="NZ_CP132508.1"/>
</dbReference>
<feature type="transmembrane region" description="Helical" evidence="6">
    <location>
        <begin position="129"/>
        <end position="154"/>
    </location>
</feature>
<name>A0ABZ0QPT4_9FIRM</name>
<reference evidence="7 8" key="1">
    <citation type="submission" date="2023-08" db="EMBL/GenBank/DDBJ databases">
        <title>Genome sequence of Thermaerobacter compostii strain Ins1, a spore-forming filamentous bacterium isolated from a deep geothermal reservoir.</title>
        <authorList>
            <person name="Bregnard D."/>
            <person name="Gonzalez D."/>
            <person name="Junier P."/>
        </authorList>
    </citation>
    <scope>NUCLEOTIDE SEQUENCE [LARGE SCALE GENOMIC DNA]</scope>
    <source>
        <strain evidence="7 8">Ins1</strain>
    </source>
</reference>
<evidence type="ECO:0000313" key="7">
    <source>
        <dbReference type="EMBL" id="WPD19500.1"/>
    </source>
</evidence>
<feature type="transmembrane region" description="Helical" evidence="6">
    <location>
        <begin position="21"/>
        <end position="40"/>
    </location>
</feature>
<protein>
    <submittedName>
        <fullName evidence="7">ABC transporter permease</fullName>
    </submittedName>
</protein>
<dbReference type="InterPro" id="IPR051449">
    <property type="entry name" value="ABC-2_transporter_component"/>
</dbReference>
<evidence type="ECO:0000256" key="5">
    <source>
        <dbReference type="ARBA" id="ARBA00023136"/>
    </source>
</evidence>
<organism evidence="7 8">
    <name type="scientific">Thermaerobacter composti</name>
    <dbReference type="NCBI Taxonomy" id="554949"/>
    <lineage>
        <taxon>Bacteria</taxon>
        <taxon>Bacillati</taxon>
        <taxon>Bacillota</taxon>
        <taxon>Clostridia</taxon>
        <taxon>Eubacteriales</taxon>
        <taxon>Clostridiales Family XVII. Incertae Sedis</taxon>
        <taxon>Thermaerobacter</taxon>
    </lineage>
</organism>
<sequence>MGWQGLFALWRKDVLSFWLSPLWWVVAAVFLALTGWYYLAVVASFQAPDLRFLLDHMVVLLLFVVPALTMRLWAEEQQRGTAELLLTAPVTLNQVVLAKFFAVLTLLTVLLGVTGIYPAVTAAYGAVEWPMLVVGYLGVWLVAATFAAAGLLASTLSDSQVIAAVAGFGILLALYMLDWAAGAVGGTLGDVLRAASVWENLSDFIDGVLDTRRLVYFLSLIFGFLFLAVRNVERRTWAA</sequence>
<keyword evidence="8" id="KW-1185">Reference proteome</keyword>
<evidence type="ECO:0000256" key="6">
    <source>
        <dbReference type="SAM" id="Phobius"/>
    </source>
</evidence>
<dbReference type="PANTHER" id="PTHR30294:SF29">
    <property type="entry name" value="MULTIDRUG ABC TRANSPORTER PERMEASE YBHS-RELATED"/>
    <property type="match status" value="1"/>
</dbReference>
<keyword evidence="4 6" id="KW-1133">Transmembrane helix</keyword>
<feature type="transmembrane region" description="Helical" evidence="6">
    <location>
        <begin position="52"/>
        <end position="74"/>
    </location>
</feature>
<proteinExistence type="predicted"/>
<gene>
    <name evidence="7" type="ORF">Q5761_02185</name>
</gene>
<evidence type="ECO:0000313" key="8">
    <source>
        <dbReference type="Proteomes" id="UP001304683"/>
    </source>
</evidence>
<feature type="transmembrane region" description="Helical" evidence="6">
    <location>
        <begin position="95"/>
        <end position="117"/>
    </location>
</feature>
<dbReference type="PANTHER" id="PTHR30294">
    <property type="entry name" value="MEMBRANE COMPONENT OF ABC TRANSPORTER YHHJ-RELATED"/>
    <property type="match status" value="1"/>
</dbReference>
<evidence type="ECO:0000256" key="3">
    <source>
        <dbReference type="ARBA" id="ARBA00022692"/>
    </source>
</evidence>
<accession>A0ABZ0QPT4</accession>
<keyword evidence="3 6" id="KW-0812">Transmembrane</keyword>
<evidence type="ECO:0000256" key="2">
    <source>
        <dbReference type="ARBA" id="ARBA00022475"/>
    </source>
</evidence>
<evidence type="ECO:0000256" key="1">
    <source>
        <dbReference type="ARBA" id="ARBA00004651"/>
    </source>
</evidence>